<evidence type="ECO:0000256" key="8">
    <source>
        <dbReference type="ARBA" id="ARBA00022990"/>
    </source>
</evidence>
<evidence type="ECO:0000256" key="14">
    <source>
        <dbReference type="ARBA" id="ARBA00040614"/>
    </source>
</evidence>
<dbReference type="InterPro" id="IPR020904">
    <property type="entry name" value="Sc_DH/Rdtase_CS"/>
</dbReference>
<reference evidence="19" key="1">
    <citation type="submission" date="2016-06" db="EMBL/GenBank/DDBJ databases">
        <title>De novo assembly and RNA-Seq shows season-dependent expression and editing in black bear kidneys.</title>
        <authorList>
            <person name="Korstanje R."/>
            <person name="Srivastava A."/>
            <person name="Sarsani V.K."/>
            <person name="Sheehan S.M."/>
            <person name="Seger R.L."/>
            <person name="Barter M.E."/>
            <person name="Lindqvist C."/>
            <person name="Brody L.C."/>
            <person name="Mullikin J.C."/>
        </authorList>
    </citation>
    <scope>NUCLEOTIDE SEQUENCE [LARGE SCALE GENOMIC DNA]</scope>
</reference>
<evidence type="ECO:0000256" key="5">
    <source>
        <dbReference type="ARBA" id="ARBA00022526"/>
    </source>
</evidence>
<keyword evidence="6" id="KW-0859">Xylose metabolism</keyword>
<dbReference type="InterPro" id="IPR051737">
    <property type="entry name" value="L-xylulose/Carbonyl_redctase"/>
</dbReference>
<comment type="subunit">
    <text evidence="3">Homotetramer.</text>
</comment>
<dbReference type="PRINTS" id="PR00081">
    <property type="entry name" value="GDHRDH"/>
</dbReference>
<dbReference type="OMA" id="SIMAFDI"/>
<dbReference type="InterPro" id="IPR036291">
    <property type="entry name" value="NAD(P)-bd_dom_sf"/>
</dbReference>
<keyword evidence="8" id="KW-0007">Acetylation</keyword>
<protein>
    <recommendedName>
        <fullName evidence="14">L-xylulose reductase</fullName>
        <ecNumber evidence="13">1.1.1.10</ecNumber>
    </recommendedName>
    <alternativeName>
        <fullName evidence="15">Dicarbonyl/L-xylulose reductase</fullName>
    </alternativeName>
</protein>
<keyword evidence="19" id="KW-1185">Reference proteome</keyword>
<dbReference type="GO" id="GO:0006006">
    <property type="term" value="P:glucose metabolic process"/>
    <property type="evidence" value="ECO:0007669"/>
    <property type="project" value="UniProtKB-KW"/>
</dbReference>
<accession>A0A452SHS8</accession>
<keyword evidence="11" id="KW-0119">Carbohydrate metabolism</keyword>
<evidence type="ECO:0000256" key="3">
    <source>
        <dbReference type="ARBA" id="ARBA00011881"/>
    </source>
</evidence>
<evidence type="ECO:0000313" key="18">
    <source>
        <dbReference type="Ensembl" id="ENSUAMP00000032060.1"/>
    </source>
</evidence>
<dbReference type="CDD" id="cd05351">
    <property type="entry name" value="XR_like_SDR_c"/>
    <property type="match status" value="1"/>
</dbReference>
<dbReference type="PROSITE" id="PS00061">
    <property type="entry name" value="ADH_SHORT"/>
    <property type="match status" value="1"/>
</dbReference>
<proteinExistence type="inferred from homology"/>
<dbReference type="GO" id="GO:0016020">
    <property type="term" value="C:membrane"/>
    <property type="evidence" value="ECO:0007669"/>
    <property type="project" value="UniProtKB-SubCell"/>
</dbReference>
<keyword evidence="5" id="KW-0313">Glucose metabolism</keyword>
<dbReference type="PANTHER" id="PTHR44252:SF2">
    <property type="entry name" value="L-XYLULOSE REDUCTASE"/>
    <property type="match status" value="1"/>
</dbReference>
<name>A0A452SHS8_URSAM</name>
<dbReference type="PRINTS" id="PR00080">
    <property type="entry name" value="SDRFAMILY"/>
</dbReference>
<sequence>MCPALNSGPLDSGFGPARPVTQDRTALRTWTYPQKWNHHQNPQGSRARYQPQAQCAFAIMPGSAPGHLSPAAKEGHAPSPGFTSISFSKLRVELLASTFGLWVGRAADPCEQGNRSCVTPRPCPVPPASLPRHPQNGPPQAFKTSMPSSPAGQRHRVSTMQLNFSSLQALVTGAGKGIGRDTVKALHALGAKVIAVSRTNTDLVSLSKECPGIETVCVDLGDWEATERALGNVGPVDLLVNNAAVVIKQPFLEVTKEALDRTLSVNLRSVFQVSQIVARGLIARGAPGSIVNISSQASQRALTNHSVYCSTKGAMDMLTKAMALELGPHKIRVNAVNPTVVMTPMGQTNWSNPQKAKTMLDRIPLGKFAEVENVVDIILFLLSDRSSMTTGSTVPVDGGFLAS</sequence>
<comment type="similarity">
    <text evidence="2">Belongs to the short-chain dehydrogenases/reductases (SDR) family.</text>
</comment>
<evidence type="ECO:0000313" key="19">
    <source>
        <dbReference type="Proteomes" id="UP000291022"/>
    </source>
</evidence>
<dbReference type="Gene3D" id="3.40.50.720">
    <property type="entry name" value="NAD(P)-binding Rossmann-like Domain"/>
    <property type="match status" value="1"/>
</dbReference>
<evidence type="ECO:0000256" key="2">
    <source>
        <dbReference type="ARBA" id="ARBA00006484"/>
    </source>
</evidence>
<dbReference type="Ensembl" id="ENSUAMT00000035750.1">
    <property type="protein sequence ID" value="ENSUAMP00000032060.1"/>
    <property type="gene ID" value="ENSUAMG00000024530.1"/>
</dbReference>
<comment type="subcellular location">
    <subcellularLocation>
        <location evidence="1">Membrane</location>
        <topology evidence="1">Peripheral membrane protein</topology>
    </subcellularLocation>
</comment>
<evidence type="ECO:0000256" key="1">
    <source>
        <dbReference type="ARBA" id="ARBA00004170"/>
    </source>
</evidence>
<dbReference type="STRING" id="9643.ENSUAMP00000032060"/>
<evidence type="ECO:0000256" key="15">
    <source>
        <dbReference type="ARBA" id="ARBA00041952"/>
    </source>
</evidence>
<evidence type="ECO:0000256" key="12">
    <source>
        <dbReference type="ARBA" id="ARBA00037758"/>
    </source>
</evidence>
<dbReference type="AlphaFoldDB" id="A0A452SHS8"/>
<dbReference type="SUPFAM" id="SSF51735">
    <property type="entry name" value="NAD(P)-binding Rossmann-fold domains"/>
    <property type="match status" value="1"/>
</dbReference>
<dbReference type="GO" id="GO:0004090">
    <property type="term" value="F:carbonyl reductase (NADPH) activity"/>
    <property type="evidence" value="ECO:0007669"/>
    <property type="project" value="TreeGrafter"/>
</dbReference>
<evidence type="ECO:0000256" key="6">
    <source>
        <dbReference type="ARBA" id="ARBA00022629"/>
    </source>
</evidence>
<dbReference type="InterPro" id="IPR002347">
    <property type="entry name" value="SDR_fam"/>
</dbReference>
<dbReference type="GO" id="GO:0005997">
    <property type="term" value="P:xylulose metabolic process"/>
    <property type="evidence" value="ECO:0007669"/>
    <property type="project" value="TreeGrafter"/>
</dbReference>
<evidence type="ECO:0000256" key="17">
    <source>
        <dbReference type="SAM" id="MobiDB-lite"/>
    </source>
</evidence>
<dbReference type="GO" id="GO:0050038">
    <property type="term" value="F:L-xylulose reductase (NADPH) activity"/>
    <property type="evidence" value="ECO:0007669"/>
    <property type="project" value="UniProtKB-EC"/>
</dbReference>
<comment type="catalytic activity">
    <reaction evidence="16">
        <text>xylitol + NADP(+) = L-xylulose + NADPH + H(+)</text>
        <dbReference type="Rhea" id="RHEA:17025"/>
        <dbReference type="ChEBI" id="CHEBI:15378"/>
        <dbReference type="ChEBI" id="CHEBI:17151"/>
        <dbReference type="ChEBI" id="CHEBI:17399"/>
        <dbReference type="ChEBI" id="CHEBI:57783"/>
        <dbReference type="ChEBI" id="CHEBI:58349"/>
        <dbReference type="EC" id="1.1.1.10"/>
    </reaction>
</comment>
<reference evidence="18" key="3">
    <citation type="submission" date="2025-09" db="UniProtKB">
        <authorList>
            <consortium name="Ensembl"/>
        </authorList>
    </citation>
    <scope>IDENTIFICATION</scope>
</reference>
<evidence type="ECO:0000256" key="4">
    <source>
        <dbReference type="ARBA" id="ARBA00022481"/>
    </source>
</evidence>
<keyword evidence="10" id="KW-0472">Membrane</keyword>
<feature type="region of interest" description="Disordered" evidence="17">
    <location>
        <begin position="126"/>
        <end position="156"/>
    </location>
</feature>
<evidence type="ECO:0000256" key="9">
    <source>
        <dbReference type="ARBA" id="ARBA00023002"/>
    </source>
</evidence>
<feature type="compositionally biased region" description="Polar residues" evidence="17">
    <location>
        <begin position="142"/>
        <end position="151"/>
    </location>
</feature>
<dbReference type="GO" id="GO:0042732">
    <property type="term" value="P:D-xylose metabolic process"/>
    <property type="evidence" value="ECO:0007669"/>
    <property type="project" value="UniProtKB-KW"/>
</dbReference>
<dbReference type="FunFam" id="3.40.50.720:FF:000214">
    <property type="entry name" value="L-xylulose reductase"/>
    <property type="match status" value="1"/>
</dbReference>
<keyword evidence="4" id="KW-0488">Methylation</keyword>
<keyword evidence="9" id="KW-0560">Oxidoreductase</keyword>
<evidence type="ECO:0000256" key="7">
    <source>
        <dbReference type="ARBA" id="ARBA00022857"/>
    </source>
</evidence>
<organism evidence="18 19">
    <name type="scientific">Ursus americanus</name>
    <name type="common">American black bear</name>
    <name type="synonym">Euarctos americanus</name>
    <dbReference type="NCBI Taxonomy" id="9643"/>
    <lineage>
        <taxon>Eukaryota</taxon>
        <taxon>Metazoa</taxon>
        <taxon>Chordata</taxon>
        <taxon>Craniata</taxon>
        <taxon>Vertebrata</taxon>
        <taxon>Euteleostomi</taxon>
        <taxon>Mammalia</taxon>
        <taxon>Eutheria</taxon>
        <taxon>Laurasiatheria</taxon>
        <taxon>Carnivora</taxon>
        <taxon>Caniformia</taxon>
        <taxon>Ursidae</taxon>
        <taxon>Ursus</taxon>
    </lineage>
</organism>
<evidence type="ECO:0000256" key="10">
    <source>
        <dbReference type="ARBA" id="ARBA00023136"/>
    </source>
</evidence>
<keyword evidence="7" id="KW-0521">NADP</keyword>
<dbReference type="Proteomes" id="UP000291022">
    <property type="component" value="Unassembled WGS sequence"/>
</dbReference>
<reference evidence="18" key="2">
    <citation type="submission" date="2025-08" db="UniProtKB">
        <authorList>
            <consortium name="Ensembl"/>
        </authorList>
    </citation>
    <scope>IDENTIFICATION</scope>
</reference>
<comment type="function">
    <text evidence="12">Catalyzes the NADPH-dependent reduction of several pentoses, tetroses, trioses, alpha-dicarbonyl compounds and L-xylulose. Participates in the uronate cycle of glucose metabolism. May play a role in the water absorption and cellular osmoregulation in the proximal renal tubules by producing xylitol, an osmolyte, thereby preventing osmolytic stress from occurring in the renal tubules.</text>
</comment>
<feature type="region of interest" description="Disordered" evidence="17">
    <location>
        <begin position="1"/>
        <end position="20"/>
    </location>
</feature>
<dbReference type="GeneTree" id="ENSGT00940000154873"/>
<dbReference type="EC" id="1.1.1.10" evidence="13"/>
<evidence type="ECO:0000256" key="13">
    <source>
        <dbReference type="ARBA" id="ARBA00038953"/>
    </source>
</evidence>
<evidence type="ECO:0000256" key="11">
    <source>
        <dbReference type="ARBA" id="ARBA00023277"/>
    </source>
</evidence>
<dbReference type="Pfam" id="PF13561">
    <property type="entry name" value="adh_short_C2"/>
    <property type="match status" value="1"/>
</dbReference>
<dbReference type="PANTHER" id="PTHR44252">
    <property type="entry name" value="D-ERYTHRULOSE REDUCTASE"/>
    <property type="match status" value="1"/>
</dbReference>
<evidence type="ECO:0000256" key="16">
    <source>
        <dbReference type="ARBA" id="ARBA00047727"/>
    </source>
</evidence>